<sequence length="135" mass="14104">MTWDTFGSTAFMVGLPLFAAIGLALSVRGRGAPWTTIVLVAWLVGSGLWALAVAGPPLGTGQAACDATMVEIRTSGAPDCADAARRQFTLATMAYLAVTLLGAQYLARRPRQEDGEPGTPPGVGTAAMRQQFHNK</sequence>
<feature type="transmembrane region" description="Helical" evidence="2">
    <location>
        <begin position="6"/>
        <end position="27"/>
    </location>
</feature>
<name>A0ABR9RRF7_9ACTN</name>
<reference evidence="3 4" key="1">
    <citation type="submission" date="2020-10" db="EMBL/GenBank/DDBJ databases">
        <title>Nocardioides sp. isolated from sludge.</title>
        <authorList>
            <person name="Zhang X."/>
        </authorList>
    </citation>
    <scope>NUCLEOTIDE SEQUENCE [LARGE SCALE GENOMIC DNA]</scope>
    <source>
        <strain evidence="3 4">Y6</strain>
    </source>
</reference>
<gene>
    <name evidence="3" type="ORF">IEQ44_05745</name>
</gene>
<evidence type="ECO:0000256" key="1">
    <source>
        <dbReference type="SAM" id="MobiDB-lite"/>
    </source>
</evidence>
<evidence type="ECO:0000313" key="4">
    <source>
        <dbReference type="Proteomes" id="UP000756387"/>
    </source>
</evidence>
<evidence type="ECO:0000256" key="2">
    <source>
        <dbReference type="SAM" id="Phobius"/>
    </source>
</evidence>
<accession>A0ABR9RRF7</accession>
<feature type="transmembrane region" description="Helical" evidence="2">
    <location>
        <begin position="34"/>
        <end position="52"/>
    </location>
</feature>
<evidence type="ECO:0000313" key="3">
    <source>
        <dbReference type="EMBL" id="MBE7324148.1"/>
    </source>
</evidence>
<dbReference type="RefSeq" id="WP_193637476.1">
    <property type="nucleotide sequence ID" value="NZ_JADCSA010000004.1"/>
</dbReference>
<protein>
    <recommendedName>
        <fullName evidence="5">Transmembrane protein</fullName>
    </recommendedName>
</protein>
<evidence type="ECO:0008006" key="5">
    <source>
        <dbReference type="Google" id="ProtNLM"/>
    </source>
</evidence>
<keyword evidence="2" id="KW-0472">Membrane</keyword>
<organism evidence="3 4">
    <name type="scientific">Nocardioides malaquae</name>
    <dbReference type="NCBI Taxonomy" id="2773426"/>
    <lineage>
        <taxon>Bacteria</taxon>
        <taxon>Bacillati</taxon>
        <taxon>Actinomycetota</taxon>
        <taxon>Actinomycetes</taxon>
        <taxon>Propionibacteriales</taxon>
        <taxon>Nocardioidaceae</taxon>
        <taxon>Nocardioides</taxon>
    </lineage>
</organism>
<keyword evidence="2" id="KW-1133">Transmembrane helix</keyword>
<keyword evidence="4" id="KW-1185">Reference proteome</keyword>
<feature type="transmembrane region" description="Helical" evidence="2">
    <location>
        <begin position="88"/>
        <end position="107"/>
    </location>
</feature>
<proteinExistence type="predicted"/>
<dbReference type="EMBL" id="JADCSA010000004">
    <property type="protein sequence ID" value="MBE7324148.1"/>
    <property type="molecule type" value="Genomic_DNA"/>
</dbReference>
<feature type="region of interest" description="Disordered" evidence="1">
    <location>
        <begin position="110"/>
        <end position="135"/>
    </location>
</feature>
<dbReference type="Proteomes" id="UP000756387">
    <property type="component" value="Unassembled WGS sequence"/>
</dbReference>
<keyword evidence="2" id="KW-0812">Transmembrane</keyword>
<comment type="caution">
    <text evidence="3">The sequence shown here is derived from an EMBL/GenBank/DDBJ whole genome shotgun (WGS) entry which is preliminary data.</text>
</comment>